<evidence type="ECO:0000313" key="6">
    <source>
        <dbReference type="EMBL" id="QHC35176.1"/>
    </source>
</evidence>
<dbReference type="GO" id="GO:0000976">
    <property type="term" value="F:transcription cis-regulatory region binding"/>
    <property type="evidence" value="ECO:0007669"/>
    <property type="project" value="TreeGrafter"/>
</dbReference>
<dbReference type="SUPFAM" id="SSF53822">
    <property type="entry name" value="Periplasmic binding protein-like I"/>
    <property type="match status" value="1"/>
</dbReference>
<dbReference type="SMART" id="SM00354">
    <property type="entry name" value="HTH_LACI"/>
    <property type="match status" value="1"/>
</dbReference>
<dbReference type="Gene3D" id="1.10.260.40">
    <property type="entry name" value="lambda repressor-like DNA-binding domains"/>
    <property type="match status" value="1"/>
</dbReference>
<proteinExistence type="predicted"/>
<dbReference type="CDD" id="cd01392">
    <property type="entry name" value="HTH_LacI"/>
    <property type="match status" value="1"/>
</dbReference>
<keyword evidence="2" id="KW-0805">Transcription regulation</keyword>
<accession>A0A857FLV0</accession>
<dbReference type="Proteomes" id="UP000464674">
    <property type="component" value="Chromosome"/>
</dbReference>
<name>A0A857FLV0_KOMXY</name>
<dbReference type="InterPro" id="IPR010982">
    <property type="entry name" value="Lambda_DNA-bd_dom_sf"/>
</dbReference>
<dbReference type="PANTHER" id="PTHR30146:SF148">
    <property type="entry name" value="HTH-TYPE TRANSCRIPTIONAL REPRESSOR PURR-RELATED"/>
    <property type="match status" value="1"/>
</dbReference>
<keyword evidence="1" id="KW-0678">Repressor</keyword>
<sequence length="373" mass="40825">MTIGRKKPVSGNKPRHATLADVARAANVSVATAGRALGNYGYVRPEAKETILKAAHALNYRKNLAAQSLISGTAKTFGMIVSDIGTEFYSNIIKSVVNYCRGHGYCVLIYDTHESVRIEREALAIFQQHRVDGIIISPADSRNADHLREFVSSGGRIVQIDRCVPDLESDTVQLDNRRAARECTRKLIAAGHRRIGYIGELSEIRPATLRKLMAASPPASDARQPFAPSYQRLFGYLDAHHEAGLGVCLDLIGRTGQYSDSAANRETGKVLAHAPTALLTADGLMTVGAFRSIRAHGLRIPEDLSFISFDDLDWLQFVDPPVTAFAHPCSRIGEEAARILIRRVTGSEDSSSLHHEHVRLAGNLIERASIRTL</sequence>
<evidence type="ECO:0000256" key="3">
    <source>
        <dbReference type="ARBA" id="ARBA00023125"/>
    </source>
</evidence>
<evidence type="ECO:0000256" key="4">
    <source>
        <dbReference type="ARBA" id="ARBA00023163"/>
    </source>
</evidence>
<dbReference type="Pfam" id="PF13377">
    <property type="entry name" value="Peripla_BP_3"/>
    <property type="match status" value="1"/>
</dbReference>
<dbReference type="Pfam" id="PF00356">
    <property type="entry name" value="LacI"/>
    <property type="match status" value="1"/>
</dbReference>
<dbReference type="PANTHER" id="PTHR30146">
    <property type="entry name" value="LACI-RELATED TRANSCRIPTIONAL REPRESSOR"/>
    <property type="match status" value="1"/>
</dbReference>
<dbReference type="AlphaFoldDB" id="A0A857FLV0"/>
<dbReference type="EMBL" id="CP041348">
    <property type="protein sequence ID" value="QHC35176.1"/>
    <property type="molecule type" value="Genomic_DNA"/>
</dbReference>
<dbReference type="InterPro" id="IPR028082">
    <property type="entry name" value="Peripla_BP_I"/>
</dbReference>
<evidence type="ECO:0000259" key="5">
    <source>
        <dbReference type="PROSITE" id="PS50932"/>
    </source>
</evidence>
<dbReference type="Gene3D" id="3.40.50.2300">
    <property type="match status" value="3"/>
</dbReference>
<organism evidence="6 7">
    <name type="scientific">Komagataeibacter xylinus</name>
    <name type="common">Gluconacetobacter xylinus</name>
    <dbReference type="NCBI Taxonomy" id="28448"/>
    <lineage>
        <taxon>Bacteria</taxon>
        <taxon>Pseudomonadati</taxon>
        <taxon>Pseudomonadota</taxon>
        <taxon>Alphaproteobacteria</taxon>
        <taxon>Acetobacterales</taxon>
        <taxon>Acetobacteraceae</taxon>
        <taxon>Komagataeibacter</taxon>
    </lineage>
</organism>
<dbReference type="PROSITE" id="PS50932">
    <property type="entry name" value="HTH_LACI_2"/>
    <property type="match status" value="1"/>
</dbReference>
<dbReference type="InterPro" id="IPR046335">
    <property type="entry name" value="LacI/GalR-like_sensor"/>
</dbReference>
<gene>
    <name evidence="6" type="ORF">FMA36_06355</name>
</gene>
<dbReference type="CDD" id="cd06267">
    <property type="entry name" value="PBP1_LacI_sugar_binding-like"/>
    <property type="match status" value="1"/>
</dbReference>
<dbReference type="PROSITE" id="PS00356">
    <property type="entry name" value="HTH_LACI_1"/>
    <property type="match status" value="1"/>
</dbReference>
<keyword evidence="3" id="KW-0238">DNA-binding</keyword>
<dbReference type="SUPFAM" id="SSF47413">
    <property type="entry name" value="lambda repressor-like DNA-binding domains"/>
    <property type="match status" value="1"/>
</dbReference>
<evidence type="ECO:0000256" key="1">
    <source>
        <dbReference type="ARBA" id="ARBA00022491"/>
    </source>
</evidence>
<dbReference type="GO" id="GO:0003700">
    <property type="term" value="F:DNA-binding transcription factor activity"/>
    <property type="evidence" value="ECO:0007669"/>
    <property type="project" value="TreeGrafter"/>
</dbReference>
<reference evidence="6 7" key="1">
    <citation type="journal article" date="2020" name="Carbohydr. Polym.">
        <title>Characterization and optimization of production of bacterial cellulose from strain CGMCC 17276 based on whole-genome analysis.</title>
        <authorList>
            <person name="Lu T."/>
            <person name="Gao H."/>
            <person name="Liao B."/>
            <person name="Wu J."/>
            <person name="Zhang W."/>
            <person name="Huang J."/>
            <person name="Liu M."/>
            <person name="Huang J."/>
            <person name="Chang Z."/>
            <person name="Jin M."/>
            <person name="Yi Z."/>
            <person name="Jiang D."/>
        </authorList>
    </citation>
    <scope>NUCLEOTIDE SEQUENCE [LARGE SCALE GENOMIC DNA]</scope>
    <source>
        <strain evidence="6 7">CGMCC 17276</strain>
    </source>
</reference>
<feature type="domain" description="HTH lacI-type" evidence="5">
    <location>
        <begin position="17"/>
        <end position="71"/>
    </location>
</feature>
<evidence type="ECO:0000313" key="7">
    <source>
        <dbReference type="Proteomes" id="UP000464674"/>
    </source>
</evidence>
<protein>
    <submittedName>
        <fullName evidence="6">LacI family transcriptional regulator</fullName>
    </submittedName>
</protein>
<evidence type="ECO:0000256" key="2">
    <source>
        <dbReference type="ARBA" id="ARBA00023015"/>
    </source>
</evidence>
<keyword evidence="4" id="KW-0804">Transcription</keyword>
<dbReference type="InterPro" id="IPR000843">
    <property type="entry name" value="HTH_LacI"/>
</dbReference>